<name>A0AAD7EUU6_9AGAR</name>
<organism evidence="3 4">
    <name type="scientific">Mycena albidolilacea</name>
    <dbReference type="NCBI Taxonomy" id="1033008"/>
    <lineage>
        <taxon>Eukaryota</taxon>
        <taxon>Fungi</taxon>
        <taxon>Dikarya</taxon>
        <taxon>Basidiomycota</taxon>
        <taxon>Agaricomycotina</taxon>
        <taxon>Agaricomycetes</taxon>
        <taxon>Agaricomycetidae</taxon>
        <taxon>Agaricales</taxon>
        <taxon>Marasmiineae</taxon>
        <taxon>Mycenaceae</taxon>
        <taxon>Mycena</taxon>
    </lineage>
</organism>
<protein>
    <submittedName>
        <fullName evidence="3">Uncharacterized protein</fullName>
    </submittedName>
</protein>
<reference evidence="3" key="1">
    <citation type="submission" date="2023-03" db="EMBL/GenBank/DDBJ databases">
        <title>Massive genome expansion in bonnet fungi (Mycena s.s.) driven by repeated elements and novel gene families across ecological guilds.</title>
        <authorList>
            <consortium name="Lawrence Berkeley National Laboratory"/>
            <person name="Harder C.B."/>
            <person name="Miyauchi S."/>
            <person name="Viragh M."/>
            <person name="Kuo A."/>
            <person name="Thoen E."/>
            <person name="Andreopoulos B."/>
            <person name="Lu D."/>
            <person name="Skrede I."/>
            <person name="Drula E."/>
            <person name="Henrissat B."/>
            <person name="Morin E."/>
            <person name="Kohler A."/>
            <person name="Barry K."/>
            <person name="LaButti K."/>
            <person name="Morin E."/>
            <person name="Salamov A."/>
            <person name="Lipzen A."/>
            <person name="Mereny Z."/>
            <person name="Hegedus B."/>
            <person name="Baldrian P."/>
            <person name="Stursova M."/>
            <person name="Weitz H."/>
            <person name="Taylor A."/>
            <person name="Grigoriev I.V."/>
            <person name="Nagy L.G."/>
            <person name="Martin F."/>
            <person name="Kauserud H."/>
        </authorList>
    </citation>
    <scope>NUCLEOTIDE SEQUENCE</scope>
    <source>
        <strain evidence="3">CBHHK002</strain>
    </source>
</reference>
<dbReference type="EMBL" id="JARIHO010000012">
    <property type="protein sequence ID" value="KAJ7352424.1"/>
    <property type="molecule type" value="Genomic_DNA"/>
</dbReference>
<feature type="transmembrane region" description="Helical" evidence="2">
    <location>
        <begin position="61"/>
        <end position="83"/>
    </location>
</feature>
<keyword evidence="4" id="KW-1185">Reference proteome</keyword>
<evidence type="ECO:0000256" key="1">
    <source>
        <dbReference type="SAM" id="MobiDB-lite"/>
    </source>
</evidence>
<feature type="transmembrane region" description="Helical" evidence="2">
    <location>
        <begin position="185"/>
        <end position="206"/>
    </location>
</feature>
<feature type="transmembrane region" description="Helical" evidence="2">
    <location>
        <begin position="142"/>
        <end position="165"/>
    </location>
</feature>
<feature type="region of interest" description="Disordered" evidence="1">
    <location>
        <begin position="319"/>
        <end position="343"/>
    </location>
</feature>
<proteinExistence type="predicted"/>
<keyword evidence="2" id="KW-0472">Membrane</keyword>
<comment type="caution">
    <text evidence="3">The sequence shown here is derived from an EMBL/GenBank/DDBJ whole genome shotgun (WGS) entry which is preliminary data.</text>
</comment>
<accession>A0AAD7EUU6</accession>
<dbReference type="AlphaFoldDB" id="A0AAD7EUU6"/>
<dbReference type="Proteomes" id="UP001218218">
    <property type="component" value="Unassembled WGS sequence"/>
</dbReference>
<feature type="transmembrane region" description="Helical" evidence="2">
    <location>
        <begin position="24"/>
        <end position="49"/>
    </location>
</feature>
<feature type="transmembrane region" description="Helical" evidence="2">
    <location>
        <begin position="255"/>
        <end position="278"/>
    </location>
</feature>
<gene>
    <name evidence="3" type="ORF">DFH08DRAFT_87090</name>
</gene>
<keyword evidence="2" id="KW-0812">Transmembrane</keyword>
<keyword evidence="2" id="KW-1133">Transmembrane helix</keyword>
<evidence type="ECO:0000256" key="2">
    <source>
        <dbReference type="SAM" id="Phobius"/>
    </source>
</evidence>
<evidence type="ECO:0000313" key="3">
    <source>
        <dbReference type="EMBL" id="KAJ7352424.1"/>
    </source>
</evidence>
<feature type="transmembrane region" description="Helical" evidence="2">
    <location>
        <begin position="226"/>
        <end position="249"/>
    </location>
</feature>
<evidence type="ECO:0000313" key="4">
    <source>
        <dbReference type="Proteomes" id="UP001218218"/>
    </source>
</evidence>
<sequence length="343" mass="37787">MVYISVPSWKATMGDQVFPLERSWYIGNTIFAILYGIQLCMFFMSAYFLSISRQADKSRYIYIAYSAVLFSLITIALAANLFFGQEMWIEHRDVDGGPVEFFSDNIAAWYNTFGTAADVTANVMGDGLMLYRCYVFWSGSSLWVVAFPALLFLASTSMGIVGTVQSGLPGSDFWHGITVNLLTPWLVLTIVFNIITTSMIAVRLALIRRSMRGVLSKERAEVYTGVIAILVESALPFTLLGIAYLITYVRTDPEALAFADIWGAFVALSPQAIILRVAMGSAWSRKTVTQYGSSVGTAVMFNSSQSQGTPLETFRKSTLVGSGNNSSNALSSKRSHMNFEDDV</sequence>